<dbReference type="AlphaFoldDB" id="A0A8H3M0C1"/>
<evidence type="ECO:0000256" key="1">
    <source>
        <dbReference type="SAM" id="MobiDB-lite"/>
    </source>
</evidence>
<name>A0A8H3M0C1_9GLOM</name>
<dbReference type="EMBL" id="BLAL01000242">
    <property type="protein sequence ID" value="GES95605.1"/>
    <property type="molecule type" value="Genomic_DNA"/>
</dbReference>
<sequence>MSSQASTPSSPSSITEEISSRTMSDVVKDFNTEELIDYLGRKNLKLDKDDIKILCKEKIAGSDFLELTEEKFRSIGFALGDLRNSLKVNGEDITNIKQFTPVFEEISGDDKAFEHCMEDIILKLSNVETMTDANEATRCEFISSILHASIAIAKKLTSQDIFIVLQKDISGEDATGRVDYAIKSLEDLLCITEGKPRNIKIGYAQNLAQLESAFQTNKKKRTADQAFGNDYFDYIYGIVTTGTEWHFIIYTPDGIFSTSGSEYQINLTKSAVKENPELLRNNVKRIIGIIVGLLKDRVSVDSSPASKRARIKKFIKK</sequence>
<protein>
    <recommendedName>
        <fullName evidence="4">SAM domain-containing protein</fullName>
    </recommendedName>
</protein>
<dbReference type="Proteomes" id="UP000615446">
    <property type="component" value="Unassembled WGS sequence"/>
</dbReference>
<evidence type="ECO:0000313" key="3">
    <source>
        <dbReference type="Proteomes" id="UP000615446"/>
    </source>
</evidence>
<feature type="region of interest" description="Disordered" evidence="1">
    <location>
        <begin position="1"/>
        <end position="20"/>
    </location>
</feature>
<accession>A0A8H3M0C1</accession>
<evidence type="ECO:0008006" key="4">
    <source>
        <dbReference type="Google" id="ProtNLM"/>
    </source>
</evidence>
<gene>
    <name evidence="2" type="ORF">RCL2_002226600</name>
</gene>
<organism evidence="2 3">
    <name type="scientific">Rhizophagus clarus</name>
    <dbReference type="NCBI Taxonomy" id="94130"/>
    <lineage>
        <taxon>Eukaryota</taxon>
        <taxon>Fungi</taxon>
        <taxon>Fungi incertae sedis</taxon>
        <taxon>Mucoromycota</taxon>
        <taxon>Glomeromycotina</taxon>
        <taxon>Glomeromycetes</taxon>
        <taxon>Glomerales</taxon>
        <taxon>Glomeraceae</taxon>
        <taxon>Rhizophagus</taxon>
    </lineage>
</organism>
<proteinExistence type="predicted"/>
<dbReference type="InterPro" id="IPR013761">
    <property type="entry name" value="SAM/pointed_sf"/>
</dbReference>
<dbReference type="OrthoDB" id="2404197at2759"/>
<dbReference type="Gene3D" id="1.10.150.50">
    <property type="entry name" value="Transcription Factor, Ets-1"/>
    <property type="match status" value="1"/>
</dbReference>
<comment type="caution">
    <text evidence="2">The sequence shown here is derived from an EMBL/GenBank/DDBJ whole genome shotgun (WGS) entry which is preliminary data.</text>
</comment>
<reference evidence="2" key="1">
    <citation type="submission" date="2019-10" db="EMBL/GenBank/DDBJ databases">
        <title>Conservation and host-specific expression of non-tandemly repeated heterogenous ribosome RNA gene in arbuscular mycorrhizal fungi.</title>
        <authorList>
            <person name="Maeda T."/>
            <person name="Kobayashi Y."/>
            <person name="Nakagawa T."/>
            <person name="Ezawa T."/>
            <person name="Yamaguchi K."/>
            <person name="Bino T."/>
            <person name="Nishimoto Y."/>
            <person name="Shigenobu S."/>
            <person name="Kawaguchi M."/>
        </authorList>
    </citation>
    <scope>NUCLEOTIDE SEQUENCE</scope>
    <source>
        <strain evidence="2">HR1</strain>
    </source>
</reference>
<feature type="compositionally biased region" description="Low complexity" evidence="1">
    <location>
        <begin position="1"/>
        <end position="17"/>
    </location>
</feature>
<evidence type="ECO:0000313" key="2">
    <source>
        <dbReference type="EMBL" id="GES95605.1"/>
    </source>
</evidence>